<organism evidence="2 3">
    <name type="scientific">Pontibacillus chungwhensis BH030062</name>
    <dbReference type="NCBI Taxonomy" id="1385513"/>
    <lineage>
        <taxon>Bacteria</taxon>
        <taxon>Bacillati</taxon>
        <taxon>Bacillota</taxon>
        <taxon>Bacilli</taxon>
        <taxon>Bacillales</taxon>
        <taxon>Bacillaceae</taxon>
        <taxon>Pontibacillus</taxon>
    </lineage>
</organism>
<dbReference type="OrthoDB" id="9792301at2"/>
<gene>
    <name evidence="2" type="ORF">N780_04055</name>
</gene>
<dbReference type="RefSeq" id="WP_036785262.1">
    <property type="nucleotide sequence ID" value="NZ_AVBG01000011.1"/>
</dbReference>
<dbReference type="SUPFAM" id="SSF54637">
    <property type="entry name" value="Thioesterase/thiol ester dehydrase-isomerase"/>
    <property type="match status" value="1"/>
</dbReference>
<dbReference type="AlphaFoldDB" id="A0A0A2VA33"/>
<dbReference type="Pfam" id="PF03061">
    <property type="entry name" value="4HBT"/>
    <property type="match status" value="1"/>
</dbReference>
<sequence length="161" mass="17524">MSTDVKYAIQDVYPDDFSWCYGCGRLNEKGHHFRTGWGGDKTVTIYTPKAEHTAIPGFVYGGLLASLIDCHGTGSASLALHKKNGYMPEDGVEAPRFVTASLQVNYKKPTPQGHSLKAVGTIEELHPKKYKVHIEVFSGEICCATGEVVAVKMPESFGQSS</sequence>
<accession>A0A0A2VA33</accession>
<dbReference type="InterPro" id="IPR029069">
    <property type="entry name" value="HotDog_dom_sf"/>
</dbReference>
<dbReference type="InterPro" id="IPR006683">
    <property type="entry name" value="Thioestr_dom"/>
</dbReference>
<name>A0A0A2VA33_9BACI</name>
<evidence type="ECO:0000259" key="1">
    <source>
        <dbReference type="Pfam" id="PF03061"/>
    </source>
</evidence>
<comment type="caution">
    <text evidence="2">The sequence shown here is derived from an EMBL/GenBank/DDBJ whole genome shotgun (WGS) entry which is preliminary data.</text>
</comment>
<protein>
    <submittedName>
        <fullName evidence="2">Thioesterase</fullName>
    </submittedName>
</protein>
<proteinExistence type="predicted"/>
<evidence type="ECO:0000313" key="3">
    <source>
        <dbReference type="Proteomes" id="UP000030153"/>
    </source>
</evidence>
<reference evidence="2 3" key="1">
    <citation type="submission" date="2013-08" db="EMBL/GenBank/DDBJ databases">
        <title>Genome of Pontibacillus chungwhensis.</title>
        <authorList>
            <person name="Wang Q."/>
            <person name="Wang G."/>
        </authorList>
    </citation>
    <scope>NUCLEOTIDE SEQUENCE [LARGE SCALE GENOMIC DNA]</scope>
    <source>
        <strain evidence="2 3">BH030062</strain>
    </source>
</reference>
<dbReference type="Gene3D" id="3.10.129.10">
    <property type="entry name" value="Hotdog Thioesterase"/>
    <property type="match status" value="1"/>
</dbReference>
<feature type="domain" description="Thioesterase" evidence="1">
    <location>
        <begin position="57"/>
        <end position="140"/>
    </location>
</feature>
<keyword evidence="3" id="KW-1185">Reference proteome</keyword>
<evidence type="ECO:0000313" key="2">
    <source>
        <dbReference type="EMBL" id="KGP90575.1"/>
    </source>
</evidence>
<dbReference type="Proteomes" id="UP000030153">
    <property type="component" value="Unassembled WGS sequence"/>
</dbReference>
<dbReference type="STRING" id="1385513.N780_04055"/>
<dbReference type="CDD" id="cd03443">
    <property type="entry name" value="PaaI_thioesterase"/>
    <property type="match status" value="1"/>
</dbReference>
<dbReference type="eggNOG" id="COG2050">
    <property type="taxonomic scope" value="Bacteria"/>
</dbReference>
<dbReference type="EMBL" id="AVBG01000011">
    <property type="protein sequence ID" value="KGP90575.1"/>
    <property type="molecule type" value="Genomic_DNA"/>
</dbReference>